<evidence type="ECO:0000256" key="3">
    <source>
        <dbReference type="PROSITE-ProRule" id="PRU00221"/>
    </source>
</evidence>
<dbReference type="PROSITE" id="PS50837">
    <property type="entry name" value="NACHT"/>
    <property type="match status" value="1"/>
</dbReference>
<dbReference type="FunFam" id="3.40.50.300:FF:001638">
    <property type="entry name" value="NACHT and WD40 domain protein"/>
    <property type="match status" value="1"/>
</dbReference>
<sequence>MRLLLHSNTGEVSLTKDLVGNDVIPPYAILSHTWGADTEEVTFEDLTSGTGKDKPGYEKIRFCGEQARQDDLQYFWVDTCCINKANYTELSQAINSMFRWYRNATRCYVYLSDVSSPAFDTNEEFNPRSWESDFRNSRWFKRGWTLQELLAPSSVEFFSQERKRLGDKRSLNQQIHEIAGISDSALRGVPLSRFSVDERLSWLERRQTKLDEDKAYSLLGIFDVHMPLIYGEGRESAFKRLREEIDKSSVHMRKEDKECVQHLHLTDPRDDKMRIEETKGGLLEGCYHWILENSDFQRWRNDQQSPLLWIKGDPGKGKTMLLCGIVNELKKSKAKTDLLSYFFCQATDPRINNATAVLRGLVYLLVDQQPSLISHIRKKYDYAGKTLFEDANAWVALSEIFTNILQDPSLNNTFLIIDALDECVANLPKLLDFIVQKSSISRRVKWIVSSRNWPDIEERLERAGHRVRLCLELNAESISMAVSTYIRYKVLQLAQRKKYDDKTRDAVLDHLSLGANNTFLWVALVCQNLEKISRWNIFVKLNAFPPGLDPLYERMMKQICNSDDADLCKQILASIAIVCQPITLKELASLVEMLEDMSTDLESLEEIITLCGSFLTTREGTIYFVHQSAKDYLFTKAFDKIFPSGREEAHYVIFSRSLLVMSRTLRRDIYNLRRLGYPIERIEQQDPDPLAVSRYSCIYWVNHLCDSCANHGVDLRDGGAVDEFVRKKFLYWLEALSLCRSMSHGVVSMAKLEALIQGRADASALIELVRDARRFIMYHKLAIEKGPLQAYASALVFSPARSLIRGLFKKEEPKWISIKPAIGDKWSACLQTLEGHRDSVRSVAFSYDSARLASASTDRTVKIWDARSGECLKALTGHSNTVRSVAFSHDSARLASASTDSTVKIWDARSGKCLQTLKGHSYWVQSVAFSHDSARLASASSNREVMFWDASSGECLQTLIGHSSSVNSVAFSHDSARLASASGDHTVKIWDASSGACLRTLMGHSSSVRSVAFSHDSARLASASGDRTVKIWDARSGECLQTLMGHSSTVYSVAFSHDSARLASASIDSTVKIWDARSSECLQTVLGHSNRVYSVAFSHDSARLASASDDRTVKVWDAGGGECLQTPKGHSNRVNSVAFSHGSARLASASNDRTIKVWDASSGECLQTLEGHSSWAHAVAFSHDSARLASASIDSTVKIWDASSGACLQTLMGHSGSVNSVAFSHDSARLASASNDCRVKIWDARSGACLQTLIGHSGSVNSVAFSHDSARLASASNDREVMFWDASSGECLQTLSVSKALFNISFDTSGLYLHTEIGTIAIDVLSASNMTPSVTEPQNPRYQGWDLNSDGAWITYNSENIVWLPSEYRPSCSAVSGNTIGIGVGSGKVWIYNFKADNA</sequence>
<feature type="repeat" description="WD" evidence="3">
    <location>
        <begin position="1001"/>
        <end position="1042"/>
    </location>
</feature>
<dbReference type="InterPro" id="IPR056884">
    <property type="entry name" value="NPHP3-like_N"/>
</dbReference>
<feature type="repeat" description="WD" evidence="3">
    <location>
        <begin position="875"/>
        <end position="916"/>
    </location>
</feature>
<evidence type="ECO:0000313" key="5">
    <source>
        <dbReference type="EMBL" id="KAF2193662.1"/>
    </source>
</evidence>
<dbReference type="SMART" id="SM00320">
    <property type="entry name" value="WD40"/>
    <property type="match status" value="11"/>
</dbReference>
<dbReference type="PROSITE" id="PS50082">
    <property type="entry name" value="WD_REPEATS_2"/>
    <property type="match status" value="11"/>
</dbReference>
<dbReference type="Gene3D" id="2.130.10.10">
    <property type="entry name" value="YVTN repeat-like/Quinoprotein amine dehydrogenase"/>
    <property type="match status" value="5"/>
</dbReference>
<dbReference type="Proteomes" id="UP000800200">
    <property type="component" value="Unassembled WGS sequence"/>
</dbReference>
<dbReference type="InterPro" id="IPR036322">
    <property type="entry name" value="WD40_repeat_dom_sf"/>
</dbReference>
<name>A0A6A6ERQ0_9PEZI</name>
<keyword evidence="1 3" id="KW-0853">WD repeat</keyword>
<evidence type="ECO:0000256" key="1">
    <source>
        <dbReference type="ARBA" id="ARBA00022574"/>
    </source>
</evidence>
<dbReference type="PRINTS" id="PR00320">
    <property type="entry name" value="GPROTEINBRPT"/>
</dbReference>
<reference evidence="5" key="1">
    <citation type="journal article" date="2020" name="Stud. Mycol.">
        <title>101 Dothideomycetes genomes: a test case for predicting lifestyles and emergence of pathogens.</title>
        <authorList>
            <person name="Haridas S."/>
            <person name="Albert R."/>
            <person name="Binder M."/>
            <person name="Bloem J."/>
            <person name="Labutti K."/>
            <person name="Salamov A."/>
            <person name="Andreopoulos B."/>
            <person name="Baker S."/>
            <person name="Barry K."/>
            <person name="Bills G."/>
            <person name="Bluhm B."/>
            <person name="Cannon C."/>
            <person name="Castanera R."/>
            <person name="Culley D."/>
            <person name="Daum C."/>
            <person name="Ezra D."/>
            <person name="Gonzalez J."/>
            <person name="Henrissat B."/>
            <person name="Kuo A."/>
            <person name="Liang C."/>
            <person name="Lipzen A."/>
            <person name="Lutzoni F."/>
            <person name="Magnuson J."/>
            <person name="Mondo S."/>
            <person name="Nolan M."/>
            <person name="Ohm R."/>
            <person name="Pangilinan J."/>
            <person name="Park H.-J."/>
            <person name="Ramirez L."/>
            <person name="Alfaro M."/>
            <person name="Sun H."/>
            <person name="Tritt A."/>
            <person name="Yoshinaga Y."/>
            <person name="Zwiers L.-H."/>
            <person name="Turgeon B."/>
            <person name="Goodwin S."/>
            <person name="Spatafora J."/>
            <person name="Crous P."/>
            <person name="Grigoriev I."/>
        </authorList>
    </citation>
    <scope>NUCLEOTIDE SEQUENCE</scope>
    <source>
        <strain evidence="5">CBS 207.26</strain>
    </source>
</reference>
<dbReference type="SUPFAM" id="SSF50978">
    <property type="entry name" value="WD40 repeat-like"/>
    <property type="match status" value="2"/>
</dbReference>
<feature type="repeat" description="WD" evidence="3">
    <location>
        <begin position="959"/>
        <end position="1000"/>
    </location>
</feature>
<dbReference type="EMBL" id="ML994613">
    <property type="protein sequence ID" value="KAF2193662.1"/>
    <property type="molecule type" value="Genomic_DNA"/>
</dbReference>
<dbReference type="SUPFAM" id="SSF52540">
    <property type="entry name" value="P-loop containing nucleoside triphosphate hydrolases"/>
    <property type="match status" value="1"/>
</dbReference>
<dbReference type="InterPro" id="IPR020472">
    <property type="entry name" value="WD40_PAC1"/>
</dbReference>
<keyword evidence="2" id="KW-0677">Repeat</keyword>
<feature type="repeat" description="WD" evidence="3">
    <location>
        <begin position="1127"/>
        <end position="1168"/>
    </location>
</feature>
<feature type="repeat" description="WD" evidence="3">
    <location>
        <begin position="1169"/>
        <end position="1210"/>
    </location>
</feature>
<dbReference type="Pfam" id="PF24883">
    <property type="entry name" value="NPHP3_N"/>
    <property type="match status" value="1"/>
</dbReference>
<feature type="repeat" description="WD" evidence="3">
    <location>
        <begin position="1043"/>
        <end position="1084"/>
    </location>
</feature>
<protein>
    <submittedName>
        <fullName evidence="5">WD40 repeat-like protein</fullName>
    </submittedName>
</protein>
<proteinExistence type="predicted"/>
<evidence type="ECO:0000256" key="2">
    <source>
        <dbReference type="ARBA" id="ARBA00022737"/>
    </source>
</evidence>
<dbReference type="PANTHER" id="PTHR44019:SF8">
    <property type="entry name" value="POC1 CENTRIOLAR PROTEIN HOMOLOG"/>
    <property type="match status" value="1"/>
</dbReference>
<dbReference type="InterPro" id="IPR027417">
    <property type="entry name" value="P-loop_NTPase"/>
</dbReference>
<dbReference type="InterPro" id="IPR050505">
    <property type="entry name" value="WDR55/POC1"/>
</dbReference>
<dbReference type="OrthoDB" id="538223at2759"/>
<feature type="repeat" description="WD" evidence="3">
    <location>
        <begin position="1085"/>
        <end position="1126"/>
    </location>
</feature>
<dbReference type="PROSITE" id="PS00678">
    <property type="entry name" value="WD_REPEATS_1"/>
    <property type="match status" value="10"/>
</dbReference>
<dbReference type="InterPro" id="IPR001680">
    <property type="entry name" value="WD40_rpt"/>
</dbReference>
<dbReference type="Pfam" id="PF00400">
    <property type="entry name" value="WD40"/>
    <property type="match status" value="11"/>
</dbReference>
<feature type="repeat" description="WD" evidence="3">
    <location>
        <begin position="1253"/>
        <end position="1294"/>
    </location>
</feature>
<dbReference type="PROSITE" id="PS50294">
    <property type="entry name" value="WD_REPEATS_REGION"/>
    <property type="match status" value="11"/>
</dbReference>
<dbReference type="PANTHER" id="PTHR44019">
    <property type="entry name" value="WD REPEAT-CONTAINING PROTEIN 55"/>
    <property type="match status" value="1"/>
</dbReference>
<evidence type="ECO:0000259" key="4">
    <source>
        <dbReference type="PROSITE" id="PS50837"/>
    </source>
</evidence>
<dbReference type="Gene3D" id="3.40.50.300">
    <property type="entry name" value="P-loop containing nucleotide triphosphate hydrolases"/>
    <property type="match status" value="1"/>
</dbReference>
<organism evidence="5 6">
    <name type="scientific">Zopfia rhizophila CBS 207.26</name>
    <dbReference type="NCBI Taxonomy" id="1314779"/>
    <lineage>
        <taxon>Eukaryota</taxon>
        <taxon>Fungi</taxon>
        <taxon>Dikarya</taxon>
        <taxon>Ascomycota</taxon>
        <taxon>Pezizomycotina</taxon>
        <taxon>Dothideomycetes</taxon>
        <taxon>Dothideomycetes incertae sedis</taxon>
        <taxon>Zopfiaceae</taxon>
        <taxon>Zopfia</taxon>
    </lineage>
</organism>
<dbReference type="Pfam" id="PF06985">
    <property type="entry name" value="HET"/>
    <property type="match status" value="1"/>
</dbReference>
<dbReference type="InterPro" id="IPR015943">
    <property type="entry name" value="WD40/YVTN_repeat-like_dom_sf"/>
</dbReference>
<feature type="repeat" description="WD" evidence="3">
    <location>
        <begin position="833"/>
        <end position="874"/>
    </location>
</feature>
<accession>A0A6A6ERQ0</accession>
<evidence type="ECO:0000313" key="6">
    <source>
        <dbReference type="Proteomes" id="UP000800200"/>
    </source>
</evidence>
<feature type="repeat" description="WD" evidence="3">
    <location>
        <begin position="917"/>
        <end position="958"/>
    </location>
</feature>
<dbReference type="InterPro" id="IPR019775">
    <property type="entry name" value="WD40_repeat_CS"/>
</dbReference>
<feature type="domain" description="NACHT" evidence="4">
    <location>
        <begin position="306"/>
        <end position="527"/>
    </location>
</feature>
<dbReference type="InterPro" id="IPR007111">
    <property type="entry name" value="NACHT_NTPase"/>
</dbReference>
<gene>
    <name evidence="5" type="ORF">K469DRAFT_712451</name>
</gene>
<dbReference type="InterPro" id="IPR010730">
    <property type="entry name" value="HET"/>
</dbReference>
<feature type="repeat" description="WD" evidence="3">
    <location>
        <begin position="1211"/>
        <end position="1252"/>
    </location>
</feature>
<keyword evidence="6" id="KW-1185">Reference proteome</keyword>
<dbReference type="CDD" id="cd00200">
    <property type="entry name" value="WD40"/>
    <property type="match status" value="2"/>
</dbReference>